<evidence type="ECO:0000259" key="7">
    <source>
        <dbReference type="PROSITE" id="PS50118"/>
    </source>
</evidence>
<dbReference type="SUPFAM" id="SSF52266">
    <property type="entry name" value="SGNH hydrolase"/>
    <property type="match status" value="1"/>
</dbReference>
<keyword evidence="2 4" id="KW-0238">DNA-binding</keyword>
<evidence type="ECO:0000256" key="1">
    <source>
        <dbReference type="ARBA" id="ARBA00023015"/>
    </source>
</evidence>
<dbReference type="VEuPathDB" id="FungiDB:BO97DRAFT_436615"/>
<keyword evidence="6" id="KW-0732">Signal</keyword>
<dbReference type="STRING" id="1450537.A0A395HP49"/>
<dbReference type="InterPro" id="IPR009071">
    <property type="entry name" value="HMG_box_dom"/>
</dbReference>
<dbReference type="OrthoDB" id="6247875at2759"/>
<dbReference type="GeneID" id="37202086"/>
<organism evidence="8 9">
    <name type="scientific">Aspergillus homomorphus (strain CBS 101889)</name>
    <dbReference type="NCBI Taxonomy" id="1450537"/>
    <lineage>
        <taxon>Eukaryota</taxon>
        <taxon>Fungi</taxon>
        <taxon>Dikarya</taxon>
        <taxon>Ascomycota</taxon>
        <taxon>Pezizomycotina</taxon>
        <taxon>Eurotiomycetes</taxon>
        <taxon>Eurotiomycetidae</taxon>
        <taxon>Eurotiales</taxon>
        <taxon>Aspergillaceae</taxon>
        <taxon>Aspergillus</taxon>
        <taxon>Aspergillus subgen. Circumdati</taxon>
    </lineage>
</organism>
<name>A0A395HP49_ASPHC</name>
<dbReference type="GO" id="GO:0005634">
    <property type="term" value="C:nucleus"/>
    <property type="evidence" value="ECO:0007669"/>
    <property type="project" value="UniProtKB-UniRule"/>
</dbReference>
<feature type="compositionally biased region" description="Pro residues" evidence="5">
    <location>
        <begin position="444"/>
        <end position="453"/>
    </location>
</feature>
<accession>A0A395HP49</accession>
<dbReference type="PANTHER" id="PTHR10270:SF320">
    <property type="entry name" value="BOX TRANSCRIPTIONAL REGULATOR, PUTATIVE (AFU_ORTHOLOGUE AFUA_4G10820)-RELATED"/>
    <property type="match status" value="1"/>
</dbReference>
<feature type="region of interest" description="Disordered" evidence="5">
    <location>
        <begin position="391"/>
        <end position="542"/>
    </location>
</feature>
<keyword evidence="4" id="KW-0539">Nucleus</keyword>
<evidence type="ECO:0000256" key="3">
    <source>
        <dbReference type="ARBA" id="ARBA00023163"/>
    </source>
</evidence>
<dbReference type="Gene3D" id="3.40.50.1110">
    <property type="entry name" value="SGNH hydrolase"/>
    <property type="match status" value="1"/>
</dbReference>
<feature type="region of interest" description="Disordered" evidence="5">
    <location>
        <begin position="727"/>
        <end position="779"/>
    </location>
</feature>
<evidence type="ECO:0000256" key="4">
    <source>
        <dbReference type="PROSITE-ProRule" id="PRU00267"/>
    </source>
</evidence>
<dbReference type="SMART" id="SM00398">
    <property type="entry name" value="HMG"/>
    <property type="match status" value="1"/>
</dbReference>
<feature type="DNA-binding region" description="HMG box" evidence="4">
    <location>
        <begin position="336"/>
        <end position="404"/>
    </location>
</feature>
<evidence type="ECO:0000256" key="5">
    <source>
        <dbReference type="SAM" id="MobiDB-lite"/>
    </source>
</evidence>
<proteinExistence type="predicted"/>
<dbReference type="InterPro" id="IPR036910">
    <property type="entry name" value="HMG_box_dom_sf"/>
</dbReference>
<feature type="signal peptide" evidence="6">
    <location>
        <begin position="1"/>
        <end position="26"/>
    </location>
</feature>
<dbReference type="Proteomes" id="UP000248961">
    <property type="component" value="Unassembled WGS sequence"/>
</dbReference>
<evidence type="ECO:0000256" key="2">
    <source>
        <dbReference type="ARBA" id="ARBA00023125"/>
    </source>
</evidence>
<reference evidence="8 9" key="1">
    <citation type="submission" date="2018-02" db="EMBL/GenBank/DDBJ databases">
        <title>The genomes of Aspergillus section Nigri reveals drivers in fungal speciation.</title>
        <authorList>
            <consortium name="DOE Joint Genome Institute"/>
            <person name="Vesth T.C."/>
            <person name="Nybo J."/>
            <person name="Theobald S."/>
            <person name="Brandl J."/>
            <person name="Frisvad J.C."/>
            <person name="Nielsen K.F."/>
            <person name="Lyhne E.K."/>
            <person name="Kogle M.E."/>
            <person name="Kuo A."/>
            <person name="Riley R."/>
            <person name="Clum A."/>
            <person name="Nolan M."/>
            <person name="Lipzen A."/>
            <person name="Salamov A."/>
            <person name="Henrissat B."/>
            <person name="Wiebenga A."/>
            <person name="De vries R.P."/>
            <person name="Grigoriev I.V."/>
            <person name="Mortensen U.H."/>
            <person name="Andersen M.R."/>
            <person name="Baker S.E."/>
        </authorList>
    </citation>
    <scope>NUCLEOTIDE SEQUENCE [LARGE SCALE GENOMIC DNA]</scope>
    <source>
        <strain evidence="8 9">CBS 101889</strain>
    </source>
</reference>
<dbReference type="PANTHER" id="PTHR10270">
    <property type="entry name" value="SOX TRANSCRIPTION FACTOR"/>
    <property type="match status" value="1"/>
</dbReference>
<feature type="chain" id="PRO_5017220408" description="HMG box domain-containing protein" evidence="6">
    <location>
        <begin position="27"/>
        <end position="888"/>
    </location>
</feature>
<feature type="compositionally biased region" description="Polar residues" evidence="5">
    <location>
        <begin position="416"/>
        <end position="433"/>
    </location>
</feature>
<gene>
    <name evidence="8" type="ORF">BO97DRAFT_436615</name>
</gene>
<dbReference type="GO" id="GO:0030154">
    <property type="term" value="P:cell differentiation"/>
    <property type="evidence" value="ECO:0007669"/>
    <property type="project" value="TreeGrafter"/>
</dbReference>
<dbReference type="SUPFAM" id="SSF47095">
    <property type="entry name" value="HMG-box"/>
    <property type="match status" value="1"/>
</dbReference>
<protein>
    <recommendedName>
        <fullName evidence="7">HMG box domain-containing protein</fullName>
    </recommendedName>
</protein>
<dbReference type="PROSITE" id="PS50118">
    <property type="entry name" value="HMG_BOX_2"/>
    <property type="match status" value="1"/>
</dbReference>
<dbReference type="Pfam" id="PF00505">
    <property type="entry name" value="HMG_box"/>
    <property type="match status" value="1"/>
</dbReference>
<keyword evidence="3" id="KW-0804">Transcription</keyword>
<dbReference type="CDD" id="cd01846">
    <property type="entry name" value="fatty_acyltransferase_like"/>
    <property type="match status" value="1"/>
</dbReference>
<dbReference type="EMBL" id="KZ824301">
    <property type="protein sequence ID" value="RAL09711.1"/>
    <property type="molecule type" value="Genomic_DNA"/>
</dbReference>
<dbReference type="Gene3D" id="1.10.30.10">
    <property type="entry name" value="High mobility group box domain"/>
    <property type="match status" value="1"/>
</dbReference>
<dbReference type="GO" id="GO:0000122">
    <property type="term" value="P:negative regulation of transcription by RNA polymerase II"/>
    <property type="evidence" value="ECO:0007669"/>
    <property type="project" value="TreeGrafter"/>
</dbReference>
<dbReference type="RefSeq" id="XP_025548865.1">
    <property type="nucleotide sequence ID" value="XM_025697797.1"/>
</dbReference>
<keyword evidence="1" id="KW-0805">Transcription regulation</keyword>
<dbReference type="GO" id="GO:0001228">
    <property type="term" value="F:DNA-binding transcription activator activity, RNA polymerase II-specific"/>
    <property type="evidence" value="ECO:0007669"/>
    <property type="project" value="TreeGrafter"/>
</dbReference>
<feature type="domain" description="HMG box" evidence="7">
    <location>
        <begin position="336"/>
        <end position="404"/>
    </location>
</feature>
<feature type="region of interest" description="Disordered" evidence="5">
    <location>
        <begin position="677"/>
        <end position="696"/>
    </location>
</feature>
<dbReference type="CDD" id="cd01389">
    <property type="entry name" value="HMG-box_ROX1-like"/>
    <property type="match status" value="1"/>
</dbReference>
<feature type="compositionally biased region" description="Basic and acidic residues" evidence="5">
    <location>
        <begin position="727"/>
        <end position="739"/>
    </location>
</feature>
<evidence type="ECO:0000256" key="6">
    <source>
        <dbReference type="SAM" id="SignalP"/>
    </source>
</evidence>
<dbReference type="GO" id="GO:0000978">
    <property type="term" value="F:RNA polymerase II cis-regulatory region sequence-specific DNA binding"/>
    <property type="evidence" value="ECO:0007669"/>
    <property type="project" value="TreeGrafter"/>
</dbReference>
<feature type="compositionally biased region" description="Basic and acidic residues" evidence="5">
    <location>
        <begin position="502"/>
        <end position="514"/>
    </location>
</feature>
<feature type="compositionally biased region" description="Polar residues" evidence="5">
    <location>
        <begin position="454"/>
        <end position="476"/>
    </location>
</feature>
<dbReference type="InterPro" id="IPR050140">
    <property type="entry name" value="SRY-related_HMG-box_TF-like"/>
</dbReference>
<evidence type="ECO:0000313" key="8">
    <source>
        <dbReference type="EMBL" id="RAL09711.1"/>
    </source>
</evidence>
<keyword evidence="9" id="KW-1185">Reference proteome</keyword>
<sequence length="888" mass="99503">MRLFSKFHAVCALAICSILLSASFLASQHYYRRVVADNDEPSAKLQPTASFDRRLVVFGDSWSDNNAAEIHQGSVWTEWLCSSFSCHHENLAETAKSLSGNYIGSVVDNTELSGSLLNLYKSPLADLKAQVGHWLAAETEAMQAMSAEAIGTRQNRTIVILSFGVWDLWNVVGKTYKEATHSIDHTLDVIMDQLNLLAELWGNNDLKLILTLTPDVTLLPAFRAQAEQHQAKQKDAISMSDYWNIHLRERADGWGNGTIYLFDTNAFLADQIRDWQLFVVGIEETNGLGKNEDPGWENVDDACVQSSQQWMVTSETKQCDRPEKFLFWNEMHLGPSAHRLLAFILYRQHWQASVVAQHPGLANPEISKIIGEQWRKLPQETKDTWKALAEEEKARHQQQYPEYRYQPRRYGRDGSSRNASSGISHNPPGSTVCSRCGGRVMNPPVSPDAPPFTPSTSGFNGITSQIETVTVRSSQGRSKDMDRAPGVIRIAPTGESQSPRQRHFEESGSRSPDNKRRRYNPQIPFKNNIQRDRSPDSPYPVSPYTPHSTVADTRGFLPLAPPQRPIRNVKEFTPPDPSLKLPPLQTTAVPPQAGAMTPMTPFARDGSTLEATVMTIPFLNKIKVLAKISPPLAPPYHGNTAPRRGPVIAIDGQDPALVKAMVEHLNNSLQKEGRYRTSTFTGPEVDPRKSYSDSGQMGDATVDYLNIISEWHRISDRIIDFVKPTRETSEPKAVDEEHLTGVSPRTIIPKTAEMQINSPEQQQREDASPSAPSAEPNTDRVPVALIPRYQLTTADAFACSVQIGDSYAPLDHWQWMASLWRACVGPDITVYIRECEKEELDRYGGNPVEVRLQDARTIVVRRAASSSREMEEKIMKRVSFEIEDFLTQ</sequence>
<dbReference type="InterPro" id="IPR036514">
    <property type="entry name" value="SGNH_hydro_sf"/>
</dbReference>
<dbReference type="FunFam" id="1.10.30.10:FF:000041">
    <property type="entry name" value="HMG box family protein"/>
    <property type="match status" value="1"/>
</dbReference>
<evidence type="ECO:0000313" key="9">
    <source>
        <dbReference type="Proteomes" id="UP000248961"/>
    </source>
</evidence>
<dbReference type="AlphaFoldDB" id="A0A395HP49"/>